<dbReference type="InterPro" id="IPR050270">
    <property type="entry name" value="DegV_domain_contain"/>
</dbReference>
<name>A0AB38A720_9ACTN</name>
<evidence type="ECO:0000313" key="2">
    <source>
        <dbReference type="EMBL" id="SEB78902.1"/>
    </source>
</evidence>
<dbReference type="AlphaFoldDB" id="A0AB38A720"/>
<evidence type="ECO:0000313" key="3">
    <source>
        <dbReference type="Proteomes" id="UP000183687"/>
    </source>
</evidence>
<dbReference type="PANTHER" id="PTHR33434">
    <property type="entry name" value="DEGV DOMAIN-CONTAINING PROTEIN DR_1986-RELATED"/>
    <property type="match status" value="1"/>
</dbReference>
<proteinExistence type="predicted"/>
<dbReference type="NCBIfam" id="TIGR00762">
    <property type="entry name" value="DegV"/>
    <property type="match status" value="1"/>
</dbReference>
<sequence length="281" mass="30053">MTIRIVCDSGADVSDLMHDQLTVLPLSVAFGTTTYLDGVDLTNQRFYELLLETDVMPTTGQVTPYRFDQAFAQARNADEKVVAITISSVLSGTHQSAVTAAQPYGDSVCIIDTLSASMGTRAMVEYALRLVDEGVEFDALCEELASKVEHLRVMALLDTLEYLHRGGRLPKAAATLGALLSIKPVITTNEGAVALVGKARGSKAANNLLDQLVDKSGGINFDLPLCVGYTGLDDTLLKKYVQDSALLWKENIPQLLFHSMGGTIGTHAGPGTIALGFFANN</sequence>
<dbReference type="EMBL" id="FNSH01000001">
    <property type="protein sequence ID" value="SEB78902.1"/>
    <property type="molecule type" value="Genomic_DNA"/>
</dbReference>
<evidence type="ECO:0000256" key="1">
    <source>
        <dbReference type="ARBA" id="ARBA00023121"/>
    </source>
</evidence>
<dbReference type="GO" id="GO:0008289">
    <property type="term" value="F:lipid binding"/>
    <property type="evidence" value="ECO:0007669"/>
    <property type="project" value="UniProtKB-KW"/>
</dbReference>
<accession>A0AB38A720</accession>
<dbReference type="SUPFAM" id="SSF82549">
    <property type="entry name" value="DAK1/DegV-like"/>
    <property type="match status" value="1"/>
</dbReference>
<dbReference type="PANTHER" id="PTHR33434:SF2">
    <property type="entry name" value="FATTY ACID-BINDING PROTEIN TM_1468"/>
    <property type="match status" value="1"/>
</dbReference>
<comment type="caution">
    <text evidence="2">The sequence shown here is derived from an EMBL/GenBank/DDBJ whole genome shotgun (WGS) entry which is preliminary data.</text>
</comment>
<dbReference type="PROSITE" id="PS51482">
    <property type="entry name" value="DEGV"/>
    <property type="match status" value="1"/>
</dbReference>
<dbReference type="InterPro" id="IPR003797">
    <property type="entry name" value="DegV"/>
</dbReference>
<dbReference type="Pfam" id="PF02645">
    <property type="entry name" value="DegV"/>
    <property type="match status" value="1"/>
</dbReference>
<protein>
    <submittedName>
        <fullName evidence="2">EDD domain protein, DegV family</fullName>
    </submittedName>
</protein>
<dbReference type="Gene3D" id="3.40.50.10170">
    <property type="match status" value="1"/>
</dbReference>
<organism evidence="2 3">
    <name type="scientific">Atopobium minutum</name>
    <dbReference type="NCBI Taxonomy" id="1381"/>
    <lineage>
        <taxon>Bacteria</taxon>
        <taxon>Bacillati</taxon>
        <taxon>Actinomycetota</taxon>
        <taxon>Coriobacteriia</taxon>
        <taxon>Coriobacteriales</taxon>
        <taxon>Atopobiaceae</taxon>
        <taxon>Atopobium</taxon>
    </lineage>
</organism>
<gene>
    <name evidence="2" type="ORF">SAMN04489746_1064</name>
</gene>
<dbReference type="Gene3D" id="3.30.1180.10">
    <property type="match status" value="1"/>
</dbReference>
<keyword evidence="1" id="KW-0446">Lipid-binding</keyword>
<dbReference type="RefSeq" id="WP_002562781.1">
    <property type="nucleotide sequence ID" value="NZ_CALJSN010000007.1"/>
</dbReference>
<dbReference type="InterPro" id="IPR043168">
    <property type="entry name" value="DegV_C"/>
</dbReference>
<dbReference type="Proteomes" id="UP000183687">
    <property type="component" value="Unassembled WGS sequence"/>
</dbReference>
<reference evidence="2 3" key="1">
    <citation type="submission" date="2016-10" db="EMBL/GenBank/DDBJ databases">
        <authorList>
            <person name="Varghese N."/>
            <person name="Submissions S."/>
        </authorList>
    </citation>
    <scope>NUCLEOTIDE SEQUENCE [LARGE SCALE GENOMIC DNA]</scope>
    <source>
        <strain evidence="2 3">DSM 20586</strain>
    </source>
</reference>